<keyword evidence="3" id="KW-1185">Reference proteome</keyword>
<proteinExistence type="predicted"/>
<dbReference type="AlphaFoldDB" id="A0AAD7UW53"/>
<dbReference type="Proteomes" id="UP001234581">
    <property type="component" value="Unassembled WGS sequence"/>
</dbReference>
<evidence type="ECO:0000256" key="1">
    <source>
        <dbReference type="SAM" id="MobiDB-lite"/>
    </source>
</evidence>
<sequence length="534" mass="59801">MAVQTLQSTHSSLLIKPSMTIEESISEPLVKQVGVEWSTDSVIFPEKLVQSVTASTNDFAMVQQDPFRVILVGASHPNKDDILSLLSSAINSKHQEAAAAAASTTAGHRQVLEADFTSSSSQEQELADYLDRITEKRIDLVIYLCDPSNDKPLHTLNDRSDTVVWPLVLDEASFATSKDLATHLARRLANIAIMDMRDDKEECLPHAISINEFLAMSPSSVYDMLQHCPCRKLCHIQEERPVIQEMNNKEEETKEKVVAQQPEQQQHERSIHGNQQPPATQVKTKKGGKSFSGSLLALLAVAVVGVAWKTLHHHSLKTLNFTAPHPPMGLRLNPMWDAVDPETLEHLFVVELDTKQPGSWHEQHLTVTVQGGGDELVYPMTYEPGTAFHYSALVPSPCLLDRNNDLDAHVVWRYDHDDESLGMVEKVIDSVVLSTKSCQPAYERKQHANNKEEQPQQKQEEKKDPLDNEKDGMEGKKKPAVVQQSKQKSTVAVVQSALPFQVVWKTIVDNLKSRTQGVARVVVTFWHSFAQFWQ</sequence>
<evidence type="ECO:0000313" key="2">
    <source>
        <dbReference type="EMBL" id="KAJ8654061.1"/>
    </source>
</evidence>
<protein>
    <submittedName>
        <fullName evidence="2">Uncharacterized protein</fullName>
    </submittedName>
</protein>
<comment type="caution">
    <text evidence="2">The sequence shown here is derived from an EMBL/GenBank/DDBJ whole genome shotgun (WGS) entry which is preliminary data.</text>
</comment>
<reference evidence="2 3" key="1">
    <citation type="submission" date="2023-03" db="EMBL/GenBank/DDBJ databases">
        <title>Genome sequence of Lichtheimia ornata CBS 291.66.</title>
        <authorList>
            <person name="Mohabir J.T."/>
            <person name="Shea T.P."/>
            <person name="Kurbessoian T."/>
            <person name="Berby B."/>
            <person name="Fontaine J."/>
            <person name="Livny J."/>
            <person name="Gnirke A."/>
            <person name="Stajich J.E."/>
            <person name="Cuomo C.A."/>
        </authorList>
    </citation>
    <scope>NUCLEOTIDE SEQUENCE [LARGE SCALE GENOMIC DNA]</scope>
    <source>
        <strain evidence="2">CBS 291.66</strain>
    </source>
</reference>
<evidence type="ECO:0000313" key="3">
    <source>
        <dbReference type="Proteomes" id="UP001234581"/>
    </source>
</evidence>
<dbReference type="EMBL" id="JARTCD010000067">
    <property type="protein sequence ID" value="KAJ8654061.1"/>
    <property type="molecule type" value="Genomic_DNA"/>
</dbReference>
<name>A0AAD7UW53_9FUNG</name>
<feature type="region of interest" description="Disordered" evidence="1">
    <location>
        <begin position="441"/>
        <end position="485"/>
    </location>
</feature>
<dbReference type="RefSeq" id="XP_058338975.1">
    <property type="nucleotide sequence ID" value="XM_058490254.1"/>
</dbReference>
<feature type="compositionally biased region" description="Basic and acidic residues" evidence="1">
    <location>
        <begin position="442"/>
        <end position="477"/>
    </location>
</feature>
<dbReference type="GeneID" id="83217676"/>
<organism evidence="2 3">
    <name type="scientific">Lichtheimia ornata</name>
    <dbReference type="NCBI Taxonomy" id="688661"/>
    <lineage>
        <taxon>Eukaryota</taxon>
        <taxon>Fungi</taxon>
        <taxon>Fungi incertae sedis</taxon>
        <taxon>Mucoromycota</taxon>
        <taxon>Mucoromycotina</taxon>
        <taxon>Mucoromycetes</taxon>
        <taxon>Mucorales</taxon>
        <taxon>Lichtheimiaceae</taxon>
        <taxon>Lichtheimia</taxon>
    </lineage>
</organism>
<accession>A0AAD7UW53</accession>
<feature type="compositionally biased region" description="Polar residues" evidence="1">
    <location>
        <begin position="272"/>
        <end position="282"/>
    </location>
</feature>
<feature type="region of interest" description="Disordered" evidence="1">
    <location>
        <begin position="249"/>
        <end position="286"/>
    </location>
</feature>
<gene>
    <name evidence="2" type="ORF">O0I10_010272</name>
</gene>